<accession>A0AA38UMI8</accession>
<keyword evidence="4" id="KW-1185">Reference proteome</keyword>
<dbReference type="EMBL" id="MU805957">
    <property type="protein sequence ID" value="KAJ3844217.1"/>
    <property type="molecule type" value="Genomic_DNA"/>
</dbReference>
<evidence type="ECO:0000256" key="2">
    <source>
        <dbReference type="SAM" id="Phobius"/>
    </source>
</evidence>
<keyword evidence="2" id="KW-1133">Transmembrane helix</keyword>
<evidence type="ECO:0000256" key="1">
    <source>
        <dbReference type="SAM" id="MobiDB-lite"/>
    </source>
</evidence>
<reference evidence="3" key="1">
    <citation type="submission" date="2022-08" db="EMBL/GenBank/DDBJ databases">
        <authorList>
            <consortium name="DOE Joint Genome Institute"/>
            <person name="Min B."/>
            <person name="Riley R."/>
            <person name="Sierra-Patev S."/>
            <person name="Naranjo-Ortiz M."/>
            <person name="Looney B."/>
            <person name="Konkel Z."/>
            <person name="Slot J.C."/>
            <person name="Sakamoto Y."/>
            <person name="Steenwyk J.L."/>
            <person name="Rokas A."/>
            <person name="Carro J."/>
            <person name="Camarero S."/>
            <person name="Ferreira P."/>
            <person name="Molpeceres G."/>
            <person name="Ruiz-Duenas F.J."/>
            <person name="Serrano A."/>
            <person name="Henrissat B."/>
            <person name="Drula E."/>
            <person name="Hughes K.W."/>
            <person name="Mata J.L."/>
            <person name="Ishikawa N.K."/>
            <person name="Vargas-Isla R."/>
            <person name="Ushijima S."/>
            <person name="Smith C.A."/>
            <person name="Ahrendt S."/>
            <person name="Andreopoulos W."/>
            <person name="He G."/>
            <person name="Labutti K."/>
            <person name="Lipzen A."/>
            <person name="Ng V."/>
            <person name="Sandor L."/>
            <person name="Barry K."/>
            <person name="Martinez A.T."/>
            <person name="Xiao Y."/>
            <person name="Gibbons J.G."/>
            <person name="Terashima K."/>
            <person name="Hibbett D.S."/>
            <person name="Grigoriev I.V."/>
        </authorList>
    </citation>
    <scope>NUCLEOTIDE SEQUENCE</scope>
    <source>
        <strain evidence="3">TFB9207</strain>
    </source>
</reference>
<protein>
    <submittedName>
        <fullName evidence="3">Uncharacterized protein</fullName>
    </submittedName>
</protein>
<feature type="compositionally biased region" description="Basic and acidic residues" evidence="1">
    <location>
        <begin position="78"/>
        <end position="87"/>
    </location>
</feature>
<feature type="transmembrane region" description="Helical" evidence="2">
    <location>
        <begin position="36"/>
        <end position="53"/>
    </location>
</feature>
<feature type="compositionally biased region" description="Polar residues" evidence="1">
    <location>
        <begin position="64"/>
        <end position="77"/>
    </location>
</feature>
<gene>
    <name evidence="3" type="ORF">F5878DRAFT_656015</name>
</gene>
<dbReference type="Proteomes" id="UP001163846">
    <property type="component" value="Unassembled WGS sequence"/>
</dbReference>
<comment type="caution">
    <text evidence="3">The sequence shown here is derived from an EMBL/GenBank/DDBJ whole genome shotgun (WGS) entry which is preliminary data.</text>
</comment>
<evidence type="ECO:0000313" key="3">
    <source>
        <dbReference type="EMBL" id="KAJ3844217.1"/>
    </source>
</evidence>
<evidence type="ECO:0000313" key="4">
    <source>
        <dbReference type="Proteomes" id="UP001163846"/>
    </source>
</evidence>
<feature type="region of interest" description="Disordered" evidence="1">
    <location>
        <begin position="64"/>
        <end position="87"/>
    </location>
</feature>
<organism evidence="3 4">
    <name type="scientific">Lentinula raphanica</name>
    <dbReference type="NCBI Taxonomy" id="153919"/>
    <lineage>
        <taxon>Eukaryota</taxon>
        <taxon>Fungi</taxon>
        <taxon>Dikarya</taxon>
        <taxon>Basidiomycota</taxon>
        <taxon>Agaricomycotina</taxon>
        <taxon>Agaricomycetes</taxon>
        <taxon>Agaricomycetidae</taxon>
        <taxon>Agaricales</taxon>
        <taxon>Marasmiineae</taxon>
        <taxon>Omphalotaceae</taxon>
        <taxon>Lentinula</taxon>
    </lineage>
</organism>
<dbReference type="AlphaFoldDB" id="A0AA38UMI8"/>
<keyword evidence="2" id="KW-0472">Membrane</keyword>
<name>A0AA38UMI8_9AGAR</name>
<proteinExistence type="predicted"/>
<sequence>MSKMRATIRIYEDPKTFTSEDVWEGASESTMTTLKAYAIGGLLSMAVVVFYAWKFTDLPSTLKSLSGEVSPSPSNIPSHDHKSTHIL</sequence>
<keyword evidence="2" id="KW-0812">Transmembrane</keyword>